<keyword evidence="5" id="KW-0418">Kinase</keyword>
<evidence type="ECO:0000256" key="1">
    <source>
        <dbReference type="ARBA" id="ARBA00005843"/>
    </source>
</evidence>
<dbReference type="EMBL" id="PQFF01000156">
    <property type="protein sequence ID" value="RHZ78280.1"/>
    <property type="molecule type" value="Genomic_DNA"/>
</dbReference>
<feature type="domain" description="Protein kinase" evidence="7">
    <location>
        <begin position="1"/>
        <end position="200"/>
    </location>
</feature>
<dbReference type="Gene3D" id="1.10.510.10">
    <property type="entry name" value="Transferase(Phosphotransferase) domain 1"/>
    <property type="match status" value="2"/>
</dbReference>
<dbReference type="STRING" id="1348612.A0A397J019"/>
<dbReference type="Pfam" id="PF07714">
    <property type="entry name" value="PK_Tyr_Ser-Thr"/>
    <property type="match status" value="1"/>
</dbReference>
<evidence type="ECO:0000259" key="7">
    <source>
        <dbReference type="PROSITE" id="PS50011"/>
    </source>
</evidence>
<dbReference type="GO" id="GO:0004674">
    <property type="term" value="F:protein serine/threonine kinase activity"/>
    <property type="evidence" value="ECO:0007669"/>
    <property type="project" value="UniProtKB-KW"/>
</dbReference>
<evidence type="ECO:0000256" key="6">
    <source>
        <dbReference type="ARBA" id="ARBA00022840"/>
    </source>
</evidence>
<evidence type="ECO:0000256" key="4">
    <source>
        <dbReference type="ARBA" id="ARBA00022741"/>
    </source>
</evidence>
<dbReference type="SUPFAM" id="SSF56112">
    <property type="entry name" value="Protein kinase-like (PK-like)"/>
    <property type="match status" value="1"/>
</dbReference>
<dbReference type="InterPro" id="IPR001245">
    <property type="entry name" value="Ser-Thr/Tyr_kinase_cat_dom"/>
</dbReference>
<keyword evidence="6" id="KW-0067">ATP-binding</keyword>
<reference evidence="8 9" key="1">
    <citation type="submission" date="2018-08" db="EMBL/GenBank/DDBJ databases">
        <title>Genome and evolution of the arbuscular mycorrhizal fungus Diversispora epigaea (formerly Glomus versiforme) and its bacterial endosymbionts.</title>
        <authorList>
            <person name="Sun X."/>
            <person name="Fei Z."/>
            <person name="Harrison M."/>
        </authorList>
    </citation>
    <scope>NUCLEOTIDE SEQUENCE [LARGE SCALE GENOMIC DNA]</scope>
    <source>
        <strain evidence="8 9">IT104</strain>
    </source>
</reference>
<dbReference type="Proteomes" id="UP000266861">
    <property type="component" value="Unassembled WGS sequence"/>
</dbReference>
<name>A0A397J019_9GLOM</name>
<dbReference type="PROSITE" id="PS50011">
    <property type="entry name" value="PROTEIN_KINASE_DOM"/>
    <property type="match status" value="1"/>
</dbReference>
<gene>
    <name evidence="8" type="ORF">Glove_166g251</name>
</gene>
<evidence type="ECO:0000256" key="2">
    <source>
        <dbReference type="ARBA" id="ARBA00022527"/>
    </source>
</evidence>
<proteinExistence type="inferred from homology"/>
<dbReference type="GO" id="GO:0005634">
    <property type="term" value="C:nucleus"/>
    <property type="evidence" value="ECO:0007669"/>
    <property type="project" value="TreeGrafter"/>
</dbReference>
<dbReference type="AlphaFoldDB" id="A0A397J019"/>
<evidence type="ECO:0000313" key="8">
    <source>
        <dbReference type="EMBL" id="RHZ78280.1"/>
    </source>
</evidence>
<evidence type="ECO:0000313" key="9">
    <source>
        <dbReference type="Proteomes" id="UP000266861"/>
    </source>
</evidence>
<keyword evidence="9" id="KW-1185">Reference proteome</keyword>
<dbReference type="GO" id="GO:0005524">
    <property type="term" value="F:ATP binding"/>
    <property type="evidence" value="ECO:0007669"/>
    <property type="project" value="UniProtKB-KW"/>
</dbReference>
<dbReference type="InterPro" id="IPR011009">
    <property type="entry name" value="Kinase-like_dom_sf"/>
</dbReference>
<comment type="caution">
    <text evidence="8">The sequence shown here is derived from an EMBL/GenBank/DDBJ whole genome shotgun (WGS) entry which is preliminary data.</text>
</comment>
<evidence type="ECO:0000256" key="3">
    <source>
        <dbReference type="ARBA" id="ARBA00022679"/>
    </source>
</evidence>
<comment type="similarity">
    <text evidence="1">Belongs to the protein kinase superfamily. TKL Ser/Thr protein kinase family.</text>
</comment>
<keyword evidence="3" id="KW-0808">Transferase</keyword>
<dbReference type="OrthoDB" id="4062651at2759"/>
<dbReference type="GO" id="GO:0030036">
    <property type="term" value="P:actin cytoskeleton organization"/>
    <property type="evidence" value="ECO:0007669"/>
    <property type="project" value="TreeGrafter"/>
</dbReference>
<keyword evidence="4" id="KW-0547">Nucleotide-binding</keyword>
<protein>
    <recommendedName>
        <fullName evidence="7">Protein kinase domain-containing protein</fullName>
    </recommendedName>
</protein>
<keyword evidence="2" id="KW-0723">Serine/threonine-protein kinase</keyword>
<dbReference type="GO" id="GO:0005737">
    <property type="term" value="C:cytoplasm"/>
    <property type="evidence" value="ECO:0007669"/>
    <property type="project" value="TreeGrafter"/>
</dbReference>
<sequence>MSFPNNKKDLTRIAEDRNIQKFDYKEFADIEPVAEGGFGSVNRAYSKILEKKVALKCLHDENHLNWKMKIKMAQDIANGLYYMHKANIIHRDLHSKNVLVHKGKLLIADLGLSKPLDSNSNSITGGILGALFWELSSGILPFNNFLSFEIYKFIISDKREVPINETPVDYINIYSNAWKDNPEQRPTIENIRDSLENIQFENIYNNSNKSSQYIQVEIYANNQLNKLKSMGSYSKDYLSIESNNQISFGDSINFANLKISVLEKSSTLFFNSYDQEWLNNELKKYEYNAFENIKNISENIKNATLMNGKIKVTLKSIVVNYIKLFINKLKKHLNVNSHENIIEFNGISQKDVHHELKNKLCIARFASS</sequence>
<dbReference type="InterPro" id="IPR000719">
    <property type="entry name" value="Prot_kinase_dom"/>
</dbReference>
<organism evidence="8 9">
    <name type="scientific">Diversispora epigaea</name>
    <dbReference type="NCBI Taxonomy" id="1348612"/>
    <lineage>
        <taxon>Eukaryota</taxon>
        <taxon>Fungi</taxon>
        <taxon>Fungi incertae sedis</taxon>
        <taxon>Mucoromycota</taxon>
        <taxon>Glomeromycotina</taxon>
        <taxon>Glomeromycetes</taxon>
        <taxon>Diversisporales</taxon>
        <taxon>Diversisporaceae</taxon>
        <taxon>Diversispora</taxon>
    </lineage>
</organism>
<evidence type="ECO:0000256" key="5">
    <source>
        <dbReference type="ARBA" id="ARBA00022777"/>
    </source>
</evidence>
<dbReference type="PANTHER" id="PTHR46485">
    <property type="entry name" value="LIM DOMAIN KINASE 1"/>
    <property type="match status" value="1"/>
</dbReference>
<dbReference type="PANTHER" id="PTHR46485:SF5">
    <property type="entry name" value="CENTER DIVIDER, ISOFORM A"/>
    <property type="match status" value="1"/>
</dbReference>
<dbReference type="InterPro" id="IPR050940">
    <property type="entry name" value="Actin_reg-Ser/Thr_kinase"/>
</dbReference>
<accession>A0A397J019</accession>